<gene>
    <name evidence="1" type="ORF">FA95DRAFT_1611917</name>
</gene>
<evidence type="ECO:0000313" key="2">
    <source>
        <dbReference type="Proteomes" id="UP000814033"/>
    </source>
</evidence>
<comment type="caution">
    <text evidence="1">The sequence shown here is derived from an EMBL/GenBank/DDBJ whole genome shotgun (WGS) entry which is preliminary data.</text>
</comment>
<keyword evidence="2" id="KW-1185">Reference proteome</keyword>
<proteinExistence type="predicted"/>
<dbReference type="EMBL" id="MU276210">
    <property type="protein sequence ID" value="KAI0040278.1"/>
    <property type="molecule type" value="Genomic_DNA"/>
</dbReference>
<sequence length="308" mass="35089">MARITIDPHSVPAPEFTDEDIQDLFDDPVPDMPAARARLMASWKKTNDRQKEAWDNQVAEDAQIEADRLAQAQQTADAEKQAAELARREAEAKRPKAGGYARAQTNSRAVADDPAPYAMERMRKFKTVALDYFTPNGCKTFSPRADAESEPPGFTIPGSTLTLQSSHKPSPNARSDRDLSWVDFMVAAPQYIAVMEKTGWPAEHIEDLQKFFHQIFNHPILRTDPAHGTKILLRFAEEQRYMWINSLGQSSSFNIALWSEDLFREARRIYYEEIQAKERSETAQDRALVAKDRAQYVPFPLLFLVESR</sequence>
<organism evidence="1 2">
    <name type="scientific">Auriscalpium vulgare</name>
    <dbReference type="NCBI Taxonomy" id="40419"/>
    <lineage>
        <taxon>Eukaryota</taxon>
        <taxon>Fungi</taxon>
        <taxon>Dikarya</taxon>
        <taxon>Basidiomycota</taxon>
        <taxon>Agaricomycotina</taxon>
        <taxon>Agaricomycetes</taxon>
        <taxon>Russulales</taxon>
        <taxon>Auriscalpiaceae</taxon>
        <taxon>Auriscalpium</taxon>
    </lineage>
</organism>
<protein>
    <submittedName>
        <fullName evidence="1">Uncharacterized protein</fullName>
    </submittedName>
</protein>
<name>A0ACB8R8E7_9AGAM</name>
<dbReference type="Proteomes" id="UP000814033">
    <property type="component" value="Unassembled WGS sequence"/>
</dbReference>
<reference evidence="1" key="1">
    <citation type="submission" date="2021-02" db="EMBL/GenBank/DDBJ databases">
        <authorList>
            <consortium name="DOE Joint Genome Institute"/>
            <person name="Ahrendt S."/>
            <person name="Looney B.P."/>
            <person name="Miyauchi S."/>
            <person name="Morin E."/>
            <person name="Drula E."/>
            <person name="Courty P.E."/>
            <person name="Chicoki N."/>
            <person name="Fauchery L."/>
            <person name="Kohler A."/>
            <person name="Kuo A."/>
            <person name="Labutti K."/>
            <person name="Pangilinan J."/>
            <person name="Lipzen A."/>
            <person name="Riley R."/>
            <person name="Andreopoulos W."/>
            <person name="He G."/>
            <person name="Johnson J."/>
            <person name="Barry K.W."/>
            <person name="Grigoriev I.V."/>
            <person name="Nagy L."/>
            <person name="Hibbett D."/>
            <person name="Henrissat B."/>
            <person name="Matheny P.B."/>
            <person name="Labbe J."/>
            <person name="Martin F."/>
        </authorList>
    </citation>
    <scope>NUCLEOTIDE SEQUENCE</scope>
    <source>
        <strain evidence="1">FP105234-sp</strain>
    </source>
</reference>
<reference evidence="1" key="2">
    <citation type="journal article" date="2022" name="New Phytol.">
        <title>Evolutionary transition to the ectomycorrhizal habit in the genomes of a hyperdiverse lineage of mushroom-forming fungi.</title>
        <authorList>
            <person name="Looney B."/>
            <person name="Miyauchi S."/>
            <person name="Morin E."/>
            <person name="Drula E."/>
            <person name="Courty P.E."/>
            <person name="Kohler A."/>
            <person name="Kuo A."/>
            <person name="LaButti K."/>
            <person name="Pangilinan J."/>
            <person name="Lipzen A."/>
            <person name="Riley R."/>
            <person name="Andreopoulos W."/>
            <person name="He G."/>
            <person name="Johnson J."/>
            <person name="Nolan M."/>
            <person name="Tritt A."/>
            <person name="Barry K.W."/>
            <person name="Grigoriev I.V."/>
            <person name="Nagy L.G."/>
            <person name="Hibbett D."/>
            <person name="Henrissat B."/>
            <person name="Matheny P.B."/>
            <person name="Labbe J."/>
            <person name="Martin F.M."/>
        </authorList>
    </citation>
    <scope>NUCLEOTIDE SEQUENCE</scope>
    <source>
        <strain evidence="1">FP105234-sp</strain>
    </source>
</reference>
<accession>A0ACB8R8E7</accession>
<evidence type="ECO:0000313" key="1">
    <source>
        <dbReference type="EMBL" id="KAI0040278.1"/>
    </source>
</evidence>